<accession>A0A0N8R860</accession>
<dbReference type="EMBL" id="LJQC01000348">
    <property type="protein sequence ID" value="KPX02687.1"/>
    <property type="molecule type" value="Genomic_DNA"/>
</dbReference>
<protein>
    <submittedName>
        <fullName evidence="1">Uncharacterized protein</fullName>
    </submittedName>
</protein>
<proteinExistence type="predicted"/>
<evidence type="ECO:0000313" key="1">
    <source>
        <dbReference type="EMBL" id="KPX02687.1"/>
    </source>
</evidence>
<reference evidence="1 2" key="1">
    <citation type="submission" date="2015-09" db="EMBL/GenBank/DDBJ databases">
        <title>Genome announcement of multiple Pseudomonas syringae strains.</title>
        <authorList>
            <person name="Thakur S."/>
            <person name="Wang P.W."/>
            <person name="Gong Y."/>
            <person name="Weir B.S."/>
            <person name="Guttman D.S."/>
        </authorList>
    </citation>
    <scope>NUCLEOTIDE SEQUENCE [LARGE SCALE GENOMIC DNA]</scope>
    <source>
        <strain evidence="1 2">ICMP17001</strain>
    </source>
</reference>
<keyword evidence="2" id="KW-1185">Reference proteome</keyword>
<organism evidence="1 2">
    <name type="scientific">Pseudomonas syringae pv. coryli</name>
    <dbReference type="NCBI Taxonomy" id="317659"/>
    <lineage>
        <taxon>Bacteria</taxon>
        <taxon>Pseudomonadati</taxon>
        <taxon>Pseudomonadota</taxon>
        <taxon>Gammaproteobacteria</taxon>
        <taxon>Pseudomonadales</taxon>
        <taxon>Pseudomonadaceae</taxon>
        <taxon>Pseudomonas</taxon>
    </lineage>
</organism>
<comment type="caution">
    <text evidence="1">The sequence shown here is derived from an EMBL/GenBank/DDBJ whole genome shotgun (WGS) entry which is preliminary data.</text>
</comment>
<name>A0A0N8R860_9PSED</name>
<dbReference type="AlphaFoldDB" id="A0A0N8R860"/>
<gene>
    <name evidence="1" type="ORF">ALO75_00520</name>
</gene>
<evidence type="ECO:0000313" key="2">
    <source>
        <dbReference type="Proteomes" id="UP000051335"/>
    </source>
</evidence>
<dbReference type="RefSeq" id="WP_024642202.1">
    <property type="nucleotide sequence ID" value="NZ_LJQC01000348.1"/>
</dbReference>
<dbReference type="PATRIC" id="fig|317659.3.peg.944"/>
<sequence>MIFVYDPDYREVRSWTHGEIEGLCFIVTITCMRTGQRNRAAVIECAYELRHYLLVVKDVVIEQVQMMCPPTISGRHEWVLEKLESIVMFEGVATEDSAVVYRTAVASYKVGDLDLRFRKRSRVLYSSKSLYSHIPSYGPNDINKRAANLYGPLWQK</sequence>
<dbReference type="Proteomes" id="UP000051335">
    <property type="component" value="Unassembled WGS sequence"/>
</dbReference>